<reference evidence="2 3" key="1">
    <citation type="submission" date="2017-03" db="EMBL/GenBank/DDBJ databases">
        <authorList>
            <person name="Afonso C.L."/>
            <person name="Miller P.J."/>
            <person name="Scott M.A."/>
            <person name="Spackman E."/>
            <person name="Goraichik I."/>
            <person name="Dimitrov K.M."/>
            <person name="Suarez D.L."/>
            <person name="Swayne D.E."/>
        </authorList>
    </citation>
    <scope>NUCLEOTIDE SEQUENCE [LARGE SCALE GENOMIC DNA]</scope>
    <source>
        <strain evidence="2 3">CECT 7450</strain>
    </source>
</reference>
<dbReference type="SUPFAM" id="SSF103515">
    <property type="entry name" value="Autotransporter"/>
    <property type="match status" value="1"/>
</dbReference>
<dbReference type="EMBL" id="FWFX01000012">
    <property type="protein sequence ID" value="SLN64477.1"/>
    <property type="molecule type" value="Genomic_DNA"/>
</dbReference>
<dbReference type="Gene3D" id="2.40.128.130">
    <property type="entry name" value="Autotransporter beta-domain"/>
    <property type="match status" value="1"/>
</dbReference>
<dbReference type="InterPro" id="IPR036709">
    <property type="entry name" value="Autotransporte_beta_dom_sf"/>
</dbReference>
<dbReference type="AlphaFoldDB" id="A0A1X6ZYA3"/>
<dbReference type="InterPro" id="IPR005546">
    <property type="entry name" value="Autotransporte_beta"/>
</dbReference>
<evidence type="ECO:0000313" key="2">
    <source>
        <dbReference type="EMBL" id="SLN64477.1"/>
    </source>
</evidence>
<feature type="domain" description="Autotransporter" evidence="1">
    <location>
        <begin position="528"/>
        <end position="803"/>
    </location>
</feature>
<evidence type="ECO:0000259" key="1">
    <source>
        <dbReference type="PROSITE" id="PS51208"/>
    </source>
</evidence>
<evidence type="ECO:0000313" key="3">
    <source>
        <dbReference type="Proteomes" id="UP000193061"/>
    </source>
</evidence>
<accession>A0A1X6ZYA3</accession>
<dbReference type="OrthoDB" id="7793069at2"/>
<protein>
    <submittedName>
        <fullName evidence="2">Autotransporter beta-domain protein</fullName>
    </submittedName>
</protein>
<organism evidence="2 3">
    <name type="scientific">Roseovarius albus</name>
    <dbReference type="NCBI Taxonomy" id="1247867"/>
    <lineage>
        <taxon>Bacteria</taxon>
        <taxon>Pseudomonadati</taxon>
        <taxon>Pseudomonadota</taxon>
        <taxon>Alphaproteobacteria</taxon>
        <taxon>Rhodobacterales</taxon>
        <taxon>Roseobacteraceae</taxon>
        <taxon>Roseovarius</taxon>
    </lineage>
</organism>
<keyword evidence="3" id="KW-1185">Reference proteome</keyword>
<sequence length="803" mass="81585">MPVVKTLNRKMRRRENALKKDQSHHFANESRTSTRLTTPLTLGAIGLGAIIGLPTPTIAQTIVPPSNGPCTVSGATATCTGDLSAGIEVNGPTITTLNVNNVDAPGVGSSGGDGINFVTPSGAINITVVGNINAEDNGIFADLNGNGDVNVTTTGNITAQENDGIDLETTNGNINLRSTGNITALDDHAIDINVVSDGDVNVVSVGDLTTQPDGGEAIEVDVNGNGNISVTSIGNIDSDSDGIELDVDGNGDITIMSQGNIFAEVNDGLEGDVDGNGNITIISKGNIDADDSGIEADVDGNGNIVIVSSGDVMGRENDGVQAEVNGNGKISITTAGTVYGENYGVVAEVVGNGSISIVNSADVSAGDAAIAVINRPGAAPATITNSGSLTGGNGFAIDLQGNGNDVVNLLPGSVVNGAVDFGNGNPNDIDTLNLAPGLNAAVNFADASGSDNDLASAPEIINFGGAGVLINGGLTAVAVDTTGFAVQGTFISDLTNAIFGAVDNATPTPTPSVGDQVSRNWLGYDDNRAGNGSRIWGTAFGGFNNVDASGSNVGFDHNITGLVSGIETDNLGVEGTFGVLAGYSDSNISLDADAGDVDIEAYYGGVYWKRDYGRFSLNAAFVAGATDNESTRNGDQEQAVGEFDGAFYSPSISVAAPITSWETPAFVSARANYVFMQLDGYTETGSSLPLTIGDRDVSILNTRAQLNLPRTIEYSNGGSTHINWAFGLDATVDVGSDDVDAIVAATPFSFVADTEDSAAGFFGVGANYHSSDGNSTIGFNSEIQSVFGGGLGVMGELTASFRF</sequence>
<dbReference type="RefSeq" id="WP_085807078.1">
    <property type="nucleotide sequence ID" value="NZ_FWFX01000012.1"/>
</dbReference>
<dbReference type="Pfam" id="PF03797">
    <property type="entry name" value="Autotransporter"/>
    <property type="match status" value="1"/>
</dbReference>
<dbReference type="Proteomes" id="UP000193061">
    <property type="component" value="Unassembled WGS sequence"/>
</dbReference>
<dbReference type="PROSITE" id="PS51208">
    <property type="entry name" value="AUTOTRANSPORTER"/>
    <property type="match status" value="1"/>
</dbReference>
<proteinExistence type="predicted"/>
<dbReference type="SMART" id="SM00869">
    <property type="entry name" value="Autotransporter"/>
    <property type="match status" value="1"/>
</dbReference>
<gene>
    <name evidence="2" type="ORF">ROA7450_03407</name>
</gene>
<name>A0A1X6ZYA3_9RHOB</name>